<accession>A0A0D2KZM9</accession>
<evidence type="ECO:0000256" key="4">
    <source>
        <dbReference type="ARBA" id="ARBA00022777"/>
    </source>
</evidence>
<evidence type="ECO:0000256" key="3">
    <source>
        <dbReference type="ARBA" id="ARBA00022741"/>
    </source>
</evidence>
<evidence type="ECO:0000256" key="1">
    <source>
        <dbReference type="ARBA" id="ARBA00022527"/>
    </source>
</evidence>
<dbReference type="GO" id="GO:0005524">
    <property type="term" value="F:ATP binding"/>
    <property type="evidence" value="ECO:0007669"/>
    <property type="project" value="UniProtKB-KW"/>
</dbReference>
<dbReference type="InterPro" id="IPR008271">
    <property type="entry name" value="Ser/Thr_kinase_AS"/>
</dbReference>
<evidence type="ECO:0000256" key="6">
    <source>
        <dbReference type="PIRSR" id="PIRSR630616-1"/>
    </source>
</evidence>
<name>A0A0D2KZM9_9CHLO</name>
<evidence type="ECO:0000256" key="7">
    <source>
        <dbReference type="PIRSR" id="PIRSR630616-2"/>
    </source>
</evidence>
<dbReference type="STRING" id="145388.A0A0D2KZM9"/>
<keyword evidence="4 10" id="KW-0418">Kinase</keyword>
<keyword evidence="5 7" id="KW-0067">ATP-binding</keyword>
<proteinExistence type="predicted"/>
<evidence type="ECO:0000313" key="11">
    <source>
        <dbReference type="Proteomes" id="UP000054498"/>
    </source>
</evidence>
<protein>
    <submittedName>
        <fullName evidence="10">Aurora kinase, other</fullName>
        <ecNumber evidence="10">2.7.11.1</ecNumber>
    </submittedName>
</protein>
<dbReference type="PROSITE" id="PS00108">
    <property type="entry name" value="PROTEIN_KINASE_ST"/>
    <property type="match status" value="1"/>
</dbReference>
<reference evidence="10 11" key="1">
    <citation type="journal article" date="2013" name="BMC Genomics">
        <title>Reconstruction of the lipid metabolism for the microalga Monoraphidium neglectum from its genome sequence reveals characteristics suitable for biofuel production.</title>
        <authorList>
            <person name="Bogen C."/>
            <person name="Al-Dilaimi A."/>
            <person name="Albersmeier A."/>
            <person name="Wichmann J."/>
            <person name="Grundmann M."/>
            <person name="Rupp O."/>
            <person name="Lauersen K.J."/>
            <person name="Blifernez-Klassen O."/>
            <person name="Kalinowski J."/>
            <person name="Goesmann A."/>
            <person name="Mussgnug J.H."/>
            <person name="Kruse O."/>
        </authorList>
    </citation>
    <scope>NUCLEOTIDE SEQUENCE [LARGE SCALE GENOMIC DNA]</scope>
    <source>
        <strain evidence="10 11">SAG 48.87</strain>
    </source>
</reference>
<feature type="active site" description="Proton acceptor" evidence="6">
    <location>
        <position position="127"/>
    </location>
</feature>
<dbReference type="OrthoDB" id="40902at2759"/>
<gene>
    <name evidence="10" type="ORF">MNEG_7337</name>
</gene>
<dbReference type="PROSITE" id="PS50011">
    <property type="entry name" value="PROTEIN_KINASE_DOM"/>
    <property type="match status" value="1"/>
</dbReference>
<keyword evidence="3 7" id="KW-0547">Nucleotide-binding</keyword>
<evidence type="ECO:0000256" key="5">
    <source>
        <dbReference type="ARBA" id="ARBA00022840"/>
    </source>
</evidence>
<dbReference type="KEGG" id="mng:MNEG_7337"/>
<keyword evidence="1" id="KW-0723">Serine/threonine-protein kinase</keyword>
<evidence type="ECO:0000256" key="2">
    <source>
        <dbReference type="ARBA" id="ARBA00022679"/>
    </source>
</evidence>
<dbReference type="PANTHER" id="PTHR24350">
    <property type="entry name" value="SERINE/THREONINE-PROTEIN KINASE IAL-RELATED"/>
    <property type="match status" value="1"/>
</dbReference>
<evidence type="ECO:0000259" key="9">
    <source>
        <dbReference type="PROSITE" id="PS50011"/>
    </source>
</evidence>
<dbReference type="Gene3D" id="1.10.510.10">
    <property type="entry name" value="Transferase(Phosphotransferase) domain 1"/>
    <property type="match status" value="1"/>
</dbReference>
<dbReference type="AlphaFoldDB" id="A0A0D2KZM9"/>
<dbReference type="RefSeq" id="XP_013899643.1">
    <property type="nucleotide sequence ID" value="XM_014044189.1"/>
</dbReference>
<feature type="domain" description="Protein kinase" evidence="9">
    <location>
        <begin position="1"/>
        <end position="269"/>
    </location>
</feature>
<dbReference type="EMBL" id="KK101507">
    <property type="protein sequence ID" value="KIZ00624.1"/>
    <property type="molecule type" value="Genomic_DNA"/>
</dbReference>
<evidence type="ECO:0000256" key="8">
    <source>
        <dbReference type="PIRSR" id="PIRSR630616-3"/>
    </source>
</evidence>
<keyword evidence="2 10" id="KW-0808">Transferase</keyword>
<dbReference type="GeneID" id="25740213"/>
<feature type="cross-link" description="Glycyl lysine isopeptide (Lys-Gly) (interchain with G-Cter in SUMO2)" evidence="8">
    <location>
        <position position="129"/>
    </location>
</feature>
<sequence>MAYCTLLHNNQGVCSVSLCSYGGPGAGVCVKAYVKGRMTPRHRLNLRREMEILSDLRAQGVPGVVELLDVFESPDSVLLCFTACPGGTLLDALRTQSWDEARLRDEVVLPLLLVLSRLHAMGIVHRDIKPENVFLDADGRVALGDFGLAINTATERPVSRVGTAGFMAPEVLAQPGAEEAAALPAGWLPSYTDKADVWSLGALLVEALTGGVPFAASRPEVAALKATCQAPPPLPPGTSDSCTDFVRAALQPDPLRRPSAAQLLAHPWVAAAACPAADAEAAAAWQRELRRRLQRQWRDDAEWFRLAWPGPPPPPLCGVRSALSKALGALLCGRGVEAA</sequence>
<dbReference type="Proteomes" id="UP000054498">
    <property type="component" value="Unassembled WGS sequence"/>
</dbReference>
<feature type="binding site" evidence="7">
    <location>
        <begin position="131"/>
        <end position="132"/>
    </location>
    <ligand>
        <name>ATP</name>
        <dbReference type="ChEBI" id="CHEBI:30616"/>
    </ligand>
</feature>
<dbReference type="GO" id="GO:0004674">
    <property type="term" value="F:protein serine/threonine kinase activity"/>
    <property type="evidence" value="ECO:0007669"/>
    <property type="project" value="UniProtKB-KW"/>
</dbReference>
<dbReference type="InterPro" id="IPR000719">
    <property type="entry name" value="Prot_kinase_dom"/>
</dbReference>
<dbReference type="EC" id="2.7.11.1" evidence="10"/>
<dbReference type="Pfam" id="PF00069">
    <property type="entry name" value="Pkinase"/>
    <property type="match status" value="1"/>
</dbReference>
<dbReference type="InterPro" id="IPR011009">
    <property type="entry name" value="Kinase-like_dom_sf"/>
</dbReference>
<dbReference type="SUPFAM" id="SSF56112">
    <property type="entry name" value="Protein kinase-like (PK-like)"/>
    <property type="match status" value="1"/>
</dbReference>
<dbReference type="InterPro" id="IPR030616">
    <property type="entry name" value="Aur-like"/>
</dbReference>
<dbReference type="SMART" id="SM00220">
    <property type="entry name" value="S_TKc"/>
    <property type="match status" value="1"/>
</dbReference>
<evidence type="ECO:0000313" key="10">
    <source>
        <dbReference type="EMBL" id="KIZ00624.1"/>
    </source>
</evidence>
<organism evidence="10 11">
    <name type="scientific">Monoraphidium neglectum</name>
    <dbReference type="NCBI Taxonomy" id="145388"/>
    <lineage>
        <taxon>Eukaryota</taxon>
        <taxon>Viridiplantae</taxon>
        <taxon>Chlorophyta</taxon>
        <taxon>core chlorophytes</taxon>
        <taxon>Chlorophyceae</taxon>
        <taxon>CS clade</taxon>
        <taxon>Sphaeropleales</taxon>
        <taxon>Selenastraceae</taxon>
        <taxon>Monoraphidium</taxon>
    </lineage>
</organism>
<feature type="binding site" evidence="7">
    <location>
        <position position="145"/>
    </location>
    <ligand>
        <name>ATP</name>
        <dbReference type="ChEBI" id="CHEBI:30616"/>
    </ligand>
</feature>
<keyword evidence="11" id="KW-1185">Reference proteome</keyword>